<evidence type="ECO:0000313" key="3">
    <source>
        <dbReference type="Proteomes" id="UP000186513"/>
    </source>
</evidence>
<organism evidence="2 3">
    <name type="scientific">Chitinimonas taiwanensis DSM 18899</name>
    <dbReference type="NCBI Taxonomy" id="1121279"/>
    <lineage>
        <taxon>Bacteria</taxon>
        <taxon>Pseudomonadati</taxon>
        <taxon>Pseudomonadota</taxon>
        <taxon>Betaproteobacteria</taxon>
        <taxon>Neisseriales</taxon>
        <taxon>Chitinibacteraceae</taxon>
        <taxon>Chitinimonas</taxon>
    </lineage>
</organism>
<dbReference type="PANTHER" id="PTHR13170">
    <property type="entry name" value="O-GLCNACASE"/>
    <property type="match status" value="1"/>
</dbReference>
<dbReference type="STRING" id="1121279.SAMN02745887_02627"/>
<dbReference type="InterPro" id="IPR000182">
    <property type="entry name" value="GNAT_dom"/>
</dbReference>
<dbReference type="GO" id="GO:0016231">
    <property type="term" value="F:beta-N-acetylglucosaminidase activity"/>
    <property type="evidence" value="ECO:0007669"/>
    <property type="project" value="TreeGrafter"/>
</dbReference>
<dbReference type="InterPro" id="IPR016181">
    <property type="entry name" value="Acyl_CoA_acyltransferase"/>
</dbReference>
<gene>
    <name evidence="2" type="ORF">SAMN02745887_02627</name>
</gene>
<keyword evidence="2" id="KW-0808">Transferase</keyword>
<dbReference type="PROSITE" id="PS51186">
    <property type="entry name" value="GNAT"/>
    <property type="match status" value="1"/>
</dbReference>
<dbReference type="InterPro" id="IPR051822">
    <property type="entry name" value="Glycosyl_Hydrolase_84"/>
</dbReference>
<evidence type="ECO:0000259" key="1">
    <source>
        <dbReference type="PROSITE" id="PS51186"/>
    </source>
</evidence>
<dbReference type="RefSeq" id="WP_072429126.1">
    <property type="nucleotide sequence ID" value="NZ_FPKR01000010.1"/>
</dbReference>
<proteinExistence type="predicted"/>
<accession>A0A1K2HM14</accession>
<feature type="domain" description="N-acetyltransferase" evidence="1">
    <location>
        <begin position="65"/>
        <end position="195"/>
    </location>
</feature>
<dbReference type="GO" id="GO:0016747">
    <property type="term" value="F:acyltransferase activity, transferring groups other than amino-acyl groups"/>
    <property type="evidence" value="ECO:0007669"/>
    <property type="project" value="InterPro"/>
</dbReference>
<dbReference type="Gene3D" id="3.40.630.30">
    <property type="match status" value="1"/>
</dbReference>
<dbReference type="GO" id="GO:0009100">
    <property type="term" value="P:glycoprotein metabolic process"/>
    <property type="evidence" value="ECO:0007669"/>
    <property type="project" value="TreeGrafter"/>
</dbReference>
<reference evidence="2 3" key="1">
    <citation type="submission" date="2016-11" db="EMBL/GenBank/DDBJ databases">
        <authorList>
            <person name="Jaros S."/>
            <person name="Januszkiewicz K."/>
            <person name="Wedrychowicz H."/>
        </authorList>
    </citation>
    <scope>NUCLEOTIDE SEQUENCE [LARGE SCALE GENOMIC DNA]</scope>
    <source>
        <strain evidence="2 3">DSM 18899</strain>
    </source>
</reference>
<dbReference type="Proteomes" id="UP000186513">
    <property type="component" value="Unassembled WGS sequence"/>
</dbReference>
<dbReference type="SUPFAM" id="SSF55729">
    <property type="entry name" value="Acyl-CoA N-acyltransferases (Nat)"/>
    <property type="match status" value="1"/>
</dbReference>
<keyword evidence="3" id="KW-1185">Reference proteome</keyword>
<dbReference type="AlphaFoldDB" id="A0A1K2HM14"/>
<dbReference type="OrthoDB" id="9797178at2"/>
<dbReference type="Pfam" id="PF00583">
    <property type="entry name" value="Acetyltransf_1"/>
    <property type="match status" value="1"/>
</dbReference>
<dbReference type="CDD" id="cd04301">
    <property type="entry name" value="NAT_SF"/>
    <property type="match status" value="1"/>
</dbReference>
<sequence length="195" mass="21061">MTIIRPAVPGDQAALYRICLLTADAGADASAAGRDASLFGHLYAGPYLALQPDFAWVLEDADGPCGYVLATPDSADFYARMERDWLPPLRAQYAAQAGDPRDAALLAQLNQPWALAPALHDWPAHLHIDLLPRAQGQGLGAKLLQTALTALTNAGVTAVHLGVDPRNQRALDWYGRFGFHPLFRQPGCIWLGRSV</sequence>
<dbReference type="EMBL" id="FPKR01000010">
    <property type="protein sequence ID" value="SFZ77830.1"/>
    <property type="molecule type" value="Genomic_DNA"/>
</dbReference>
<name>A0A1K2HM14_9NEIS</name>
<protein>
    <submittedName>
        <fullName evidence="2">Acetyltransferase (GNAT) family protein</fullName>
    </submittedName>
</protein>
<evidence type="ECO:0000313" key="2">
    <source>
        <dbReference type="EMBL" id="SFZ77830.1"/>
    </source>
</evidence>
<dbReference type="PANTHER" id="PTHR13170:SF16">
    <property type="entry name" value="PROTEIN O-GLCNACASE"/>
    <property type="match status" value="1"/>
</dbReference>